<organism evidence="1 2">
    <name type="scientific">Fusarium napiforme</name>
    <dbReference type="NCBI Taxonomy" id="42672"/>
    <lineage>
        <taxon>Eukaryota</taxon>
        <taxon>Fungi</taxon>
        <taxon>Dikarya</taxon>
        <taxon>Ascomycota</taxon>
        <taxon>Pezizomycotina</taxon>
        <taxon>Sordariomycetes</taxon>
        <taxon>Hypocreomycetidae</taxon>
        <taxon>Hypocreales</taxon>
        <taxon>Nectriaceae</taxon>
        <taxon>Fusarium</taxon>
        <taxon>Fusarium fujikuroi species complex</taxon>
    </lineage>
</organism>
<gene>
    <name evidence="1" type="ORF">FNAPI_10563</name>
</gene>
<sequence length="88" mass="10261">MCKFNPGTLCGLSQNYYMINHRRPLYLCPQTEQQILQLVKEKPTISKQETAEECGFDFDCYFGMKFEYALKKLFSKNRAMSKSCLLGN</sequence>
<dbReference type="EMBL" id="JAAOAO010000472">
    <property type="protein sequence ID" value="KAF5540191.1"/>
    <property type="molecule type" value="Genomic_DNA"/>
</dbReference>
<reference evidence="1 2" key="1">
    <citation type="submission" date="2020-05" db="EMBL/GenBank/DDBJ databases">
        <title>Identification and distribution of gene clusters putatively required for synthesis of sphingolipid metabolism inhibitors in phylogenetically diverse species of the filamentous fungus Fusarium.</title>
        <authorList>
            <person name="Kim H.-S."/>
            <person name="Busman M."/>
            <person name="Brown D.W."/>
            <person name="Divon H."/>
            <person name="Uhlig S."/>
            <person name="Proctor R.H."/>
        </authorList>
    </citation>
    <scope>NUCLEOTIDE SEQUENCE [LARGE SCALE GENOMIC DNA]</scope>
    <source>
        <strain evidence="1 2">NRRL 25196</strain>
    </source>
</reference>
<comment type="caution">
    <text evidence="1">The sequence shown here is derived from an EMBL/GenBank/DDBJ whole genome shotgun (WGS) entry which is preliminary data.</text>
</comment>
<evidence type="ECO:0000313" key="2">
    <source>
        <dbReference type="Proteomes" id="UP000574317"/>
    </source>
</evidence>
<accession>A0A8H5INZ7</accession>
<protein>
    <submittedName>
        <fullName evidence="1">Uncharacterized protein</fullName>
    </submittedName>
</protein>
<dbReference type="AlphaFoldDB" id="A0A8H5INZ7"/>
<keyword evidence="2" id="KW-1185">Reference proteome</keyword>
<dbReference type="Proteomes" id="UP000574317">
    <property type="component" value="Unassembled WGS sequence"/>
</dbReference>
<proteinExistence type="predicted"/>
<name>A0A8H5INZ7_9HYPO</name>
<evidence type="ECO:0000313" key="1">
    <source>
        <dbReference type="EMBL" id="KAF5540191.1"/>
    </source>
</evidence>